<sequence length="216" mass="23000">MKIVIIDLHRSLPTMLPSFPTFLPFLLFAFVASITPGPTNILVLSNSARYGLSAALPIILGACASAATLVLVVGTGAGSSLSALPAVQTAMQWIGVMWLSYLAWQIFSAPAQSVAAQETKARLGAVGAASLQLINPKTWMMALAVVSVFAGTGEHRLVQVVYLSLAFFLISLPCLGVWALLGAGSMRWLRSPQAMQRFNRGMAVLLLVSAWLSVWL</sequence>
<keyword evidence="5 6" id="KW-0472">Membrane</keyword>
<dbReference type="HOGENOM" id="CLU_079569_1_3_6"/>
<feature type="transmembrane region" description="Helical" evidence="6">
    <location>
        <begin position="198"/>
        <end position="215"/>
    </location>
</feature>
<dbReference type="InterPro" id="IPR001123">
    <property type="entry name" value="LeuE-type"/>
</dbReference>
<name>A0A024E4Y1_9PSED</name>
<dbReference type="PANTHER" id="PTHR30086:SF20">
    <property type="entry name" value="ARGININE EXPORTER PROTEIN ARGO-RELATED"/>
    <property type="match status" value="1"/>
</dbReference>
<proteinExistence type="predicted"/>
<protein>
    <recommendedName>
        <fullName evidence="9">Lysine exporter protein LysE/YggA</fullName>
    </recommendedName>
</protein>
<evidence type="ECO:0000256" key="1">
    <source>
        <dbReference type="ARBA" id="ARBA00004651"/>
    </source>
</evidence>
<feature type="transmembrane region" description="Helical" evidence="6">
    <location>
        <begin position="55"/>
        <end position="78"/>
    </location>
</feature>
<evidence type="ECO:0000313" key="7">
    <source>
        <dbReference type="EMBL" id="AHZ67640.1"/>
    </source>
</evidence>
<evidence type="ECO:0000256" key="2">
    <source>
        <dbReference type="ARBA" id="ARBA00022475"/>
    </source>
</evidence>
<dbReference type="KEGG" id="pman:OU5_0561"/>
<dbReference type="GO" id="GO:0005886">
    <property type="term" value="C:plasma membrane"/>
    <property type="evidence" value="ECO:0007669"/>
    <property type="project" value="UniProtKB-SubCell"/>
</dbReference>
<evidence type="ECO:0000256" key="6">
    <source>
        <dbReference type="SAM" id="Phobius"/>
    </source>
</evidence>
<dbReference type="PANTHER" id="PTHR30086">
    <property type="entry name" value="ARGININE EXPORTER PROTEIN ARGO"/>
    <property type="match status" value="1"/>
</dbReference>
<evidence type="ECO:0000256" key="3">
    <source>
        <dbReference type="ARBA" id="ARBA00022692"/>
    </source>
</evidence>
<evidence type="ECO:0008006" key="9">
    <source>
        <dbReference type="Google" id="ProtNLM"/>
    </source>
</evidence>
<keyword evidence="4 6" id="KW-1133">Transmembrane helix</keyword>
<feature type="transmembrane region" description="Helical" evidence="6">
    <location>
        <begin position="162"/>
        <end position="186"/>
    </location>
</feature>
<dbReference type="GO" id="GO:0015171">
    <property type="term" value="F:amino acid transmembrane transporter activity"/>
    <property type="evidence" value="ECO:0007669"/>
    <property type="project" value="TreeGrafter"/>
</dbReference>
<reference evidence="7 8" key="1">
    <citation type="journal article" date="2012" name="J. Bacteriol.">
        <title>Genome sequence of cold-adapted Pseudomonas mandelii strain JR-1.</title>
        <authorList>
            <person name="Jang S.H."/>
            <person name="Kim J."/>
            <person name="Kim J."/>
            <person name="Hong S."/>
            <person name="Lee C."/>
        </authorList>
    </citation>
    <scope>NUCLEOTIDE SEQUENCE [LARGE SCALE GENOMIC DNA]</scope>
    <source>
        <strain evidence="7 8">JR-1</strain>
    </source>
</reference>
<accession>A0A024E4Y1</accession>
<feature type="transmembrane region" description="Helical" evidence="6">
    <location>
        <begin position="123"/>
        <end position="150"/>
    </location>
</feature>
<dbReference type="Proteomes" id="UP000026913">
    <property type="component" value="Chromosome"/>
</dbReference>
<dbReference type="GO" id="GO:0033228">
    <property type="term" value="P:cysteine export across plasma membrane"/>
    <property type="evidence" value="ECO:0007669"/>
    <property type="project" value="TreeGrafter"/>
</dbReference>
<keyword evidence="2" id="KW-1003">Cell membrane</keyword>
<evidence type="ECO:0000313" key="8">
    <source>
        <dbReference type="Proteomes" id="UP000026913"/>
    </source>
</evidence>
<dbReference type="Pfam" id="PF01810">
    <property type="entry name" value="LysE"/>
    <property type="match status" value="1"/>
</dbReference>
<feature type="transmembrane region" description="Helical" evidence="6">
    <location>
        <begin position="22"/>
        <end position="43"/>
    </location>
</feature>
<gene>
    <name evidence="7" type="ORF">OU5_0561</name>
</gene>
<evidence type="ECO:0000256" key="5">
    <source>
        <dbReference type="ARBA" id="ARBA00023136"/>
    </source>
</evidence>
<evidence type="ECO:0000256" key="4">
    <source>
        <dbReference type="ARBA" id="ARBA00022989"/>
    </source>
</evidence>
<dbReference type="EMBL" id="CP005960">
    <property type="protein sequence ID" value="AHZ67640.1"/>
    <property type="molecule type" value="Genomic_DNA"/>
</dbReference>
<comment type="subcellular location">
    <subcellularLocation>
        <location evidence="1">Cell membrane</location>
        <topology evidence="1">Multi-pass membrane protein</topology>
    </subcellularLocation>
</comment>
<dbReference type="AlphaFoldDB" id="A0A024E4Y1"/>
<feature type="transmembrane region" description="Helical" evidence="6">
    <location>
        <begin position="90"/>
        <end position="111"/>
    </location>
</feature>
<organism evidence="7 8">
    <name type="scientific">Pseudomonas mandelii JR-1</name>
    <dbReference type="NCBI Taxonomy" id="1147786"/>
    <lineage>
        <taxon>Bacteria</taxon>
        <taxon>Pseudomonadati</taxon>
        <taxon>Pseudomonadota</taxon>
        <taxon>Gammaproteobacteria</taxon>
        <taxon>Pseudomonadales</taxon>
        <taxon>Pseudomonadaceae</taxon>
        <taxon>Pseudomonas</taxon>
    </lineage>
</organism>
<keyword evidence="3 6" id="KW-0812">Transmembrane</keyword>